<sequence length="404" mass="43819">MGKLVVLGDVFDSSQIIRDGCVVIDEDSGLIESVGRRSEVDFPESARTVKGAMVLPGLIDAHVHFFGTREYSLMSWVSVPETLAALRSVRDLRSLLYSGFTTVRDMGSKGGAHLARAVREGVIQGPHVLSCAKSLGQTGGDDDPINLPLDVAERLSYSYFCDGPWGCRRAVRLVLRDGADFVKVYCATGSTPEPKAGSGPMIRPQFTVEELRAIVDEAHRSGLKVAAHTIGSESLQNAVDAGVDSLEHGMGLTEELAAEIKKKNIYYVPTLSIFTESQEFMKYVRNPELGDPVYVRQHFTKDMEIAKNHSLKIVCGSDFGGTSNAEHGKNYKEILNLSRFIGNIEALRAATVNAAECIGLERAGQIKEGFQADMAVLSADPTINVENLSPAKIICVIKNGVIYP</sequence>
<dbReference type="CDD" id="cd01299">
    <property type="entry name" value="Met_dep_hydrolase_A"/>
    <property type="match status" value="1"/>
</dbReference>
<dbReference type="PANTHER" id="PTHR43135:SF3">
    <property type="entry name" value="ALPHA-D-RIBOSE 1-METHYLPHOSPHONATE 5-TRIPHOSPHATE DIPHOSPHATASE"/>
    <property type="match status" value="1"/>
</dbReference>
<dbReference type="InterPro" id="IPR032466">
    <property type="entry name" value="Metal_Hydrolase"/>
</dbReference>
<feature type="domain" description="Amidohydrolase-related" evidence="1">
    <location>
        <begin position="53"/>
        <end position="401"/>
    </location>
</feature>
<evidence type="ECO:0000259" key="1">
    <source>
        <dbReference type="Pfam" id="PF01979"/>
    </source>
</evidence>
<accession>A0A2R6CAL2</accession>
<name>A0A2R6CAL2_9ARCH</name>
<dbReference type="GO" id="GO:0016810">
    <property type="term" value="F:hydrolase activity, acting on carbon-nitrogen (but not peptide) bonds"/>
    <property type="evidence" value="ECO:0007669"/>
    <property type="project" value="InterPro"/>
</dbReference>
<reference evidence="2 3" key="1">
    <citation type="submission" date="2017-04" db="EMBL/GenBank/DDBJ databases">
        <title>Novel microbial lineages endemic to geothermal iron-oxide mats fill important gaps in the evolutionary history of Archaea.</title>
        <authorList>
            <person name="Jay Z.J."/>
            <person name="Beam J.P."/>
            <person name="Dlakic M."/>
            <person name="Rusch D.B."/>
            <person name="Kozubal M.A."/>
            <person name="Inskeep W.P."/>
        </authorList>
    </citation>
    <scope>NUCLEOTIDE SEQUENCE [LARGE SCALE GENOMIC DNA]</scope>
    <source>
        <strain evidence="2">BE_D</strain>
    </source>
</reference>
<dbReference type="InterPro" id="IPR011059">
    <property type="entry name" value="Metal-dep_hydrolase_composite"/>
</dbReference>
<gene>
    <name evidence="2" type="ORF">B9Q04_08255</name>
</gene>
<proteinExistence type="predicted"/>
<evidence type="ECO:0000313" key="2">
    <source>
        <dbReference type="EMBL" id="PSO07924.1"/>
    </source>
</evidence>
<evidence type="ECO:0000313" key="3">
    <source>
        <dbReference type="Proteomes" id="UP000242015"/>
    </source>
</evidence>
<protein>
    <recommendedName>
        <fullName evidence="1">Amidohydrolase-related domain-containing protein</fullName>
    </recommendedName>
</protein>
<dbReference type="PANTHER" id="PTHR43135">
    <property type="entry name" value="ALPHA-D-RIBOSE 1-METHYLPHOSPHONATE 5-TRIPHOSPHATE DIPHOSPHATASE"/>
    <property type="match status" value="1"/>
</dbReference>
<dbReference type="AlphaFoldDB" id="A0A2R6CAL2"/>
<comment type="caution">
    <text evidence="2">The sequence shown here is derived from an EMBL/GenBank/DDBJ whole genome shotgun (WGS) entry which is preliminary data.</text>
</comment>
<dbReference type="SUPFAM" id="SSF51556">
    <property type="entry name" value="Metallo-dependent hydrolases"/>
    <property type="match status" value="1"/>
</dbReference>
<organism evidence="2 3">
    <name type="scientific">Candidatus Marsarchaeota G2 archaeon BE_D</name>
    <dbReference type="NCBI Taxonomy" id="1978158"/>
    <lineage>
        <taxon>Archaea</taxon>
        <taxon>Candidatus Marsarchaeota</taxon>
        <taxon>Candidatus Marsarchaeota group 2</taxon>
    </lineage>
</organism>
<dbReference type="InterPro" id="IPR057744">
    <property type="entry name" value="OTAase-like"/>
</dbReference>
<dbReference type="Proteomes" id="UP000242015">
    <property type="component" value="Unassembled WGS sequence"/>
</dbReference>
<dbReference type="InterPro" id="IPR006680">
    <property type="entry name" value="Amidohydro-rel"/>
</dbReference>
<dbReference type="InterPro" id="IPR051781">
    <property type="entry name" value="Metallo-dep_Hydrolase"/>
</dbReference>
<dbReference type="Pfam" id="PF01979">
    <property type="entry name" value="Amidohydro_1"/>
    <property type="match status" value="1"/>
</dbReference>
<dbReference type="Gene3D" id="2.30.40.10">
    <property type="entry name" value="Urease, subunit C, domain 1"/>
    <property type="match status" value="1"/>
</dbReference>
<dbReference type="SUPFAM" id="SSF51338">
    <property type="entry name" value="Composite domain of metallo-dependent hydrolases"/>
    <property type="match status" value="2"/>
</dbReference>
<dbReference type="Gene3D" id="3.20.20.140">
    <property type="entry name" value="Metal-dependent hydrolases"/>
    <property type="match status" value="1"/>
</dbReference>
<dbReference type="EMBL" id="NEXF01000164">
    <property type="protein sequence ID" value="PSO07924.1"/>
    <property type="molecule type" value="Genomic_DNA"/>
</dbReference>